<evidence type="ECO:0000256" key="3">
    <source>
        <dbReference type="PIRSR" id="PIRSR603782-2"/>
    </source>
</evidence>
<dbReference type="GO" id="GO:0046872">
    <property type="term" value="F:metal ion binding"/>
    <property type="evidence" value="ECO:0007669"/>
    <property type="project" value="UniProtKB-KW"/>
</dbReference>
<feature type="region of interest" description="Disordered" evidence="4">
    <location>
        <begin position="200"/>
        <end position="222"/>
    </location>
</feature>
<evidence type="ECO:0000313" key="7">
    <source>
        <dbReference type="Proteomes" id="UP000198804"/>
    </source>
</evidence>
<evidence type="ECO:0000256" key="1">
    <source>
        <dbReference type="ARBA" id="ARBA00010996"/>
    </source>
</evidence>
<proteinExistence type="inferred from homology"/>
<feature type="disulfide bond" description="Redox-active" evidence="3">
    <location>
        <begin position="77"/>
        <end position="81"/>
    </location>
</feature>
<reference evidence="7" key="1">
    <citation type="submission" date="2016-10" db="EMBL/GenBank/DDBJ databases">
        <authorList>
            <person name="Varghese N."/>
            <person name="Submissions S."/>
        </authorList>
    </citation>
    <scope>NUCLEOTIDE SEQUENCE [LARGE SCALE GENOMIC DNA]</scope>
    <source>
        <strain evidence="7">CGMCC 1.6474</strain>
    </source>
</reference>
<dbReference type="OrthoDB" id="7989458at2"/>
<evidence type="ECO:0000256" key="5">
    <source>
        <dbReference type="SAM" id="SignalP"/>
    </source>
</evidence>
<keyword evidence="3" id="KW-1015">Disulfide bond</keyword>
<accession>A0A1I4DXW1</accession>
<feature type="signal peptide" evidence="5">
    <location>
        <begin position="1"/>
        <end position="26"/>
    </location>
</feature>
<dbReference type="SUPFAM" id="SSF52833">
    <property type="entry name" value="Thioredoxin-like"/>
    <property type="match status" value="1"/>
</dbReference>
<dbReference type="STRING" id="414703.SAMN04488125_106214"/>
<dbReference type="InterPro" id="IPR003782">
    <property type="entry name" value="SCO1/SenC"/>
</dbReference>
<keyword evidence="2" id="KW-0479">Metal-binding</keyword>
<keyword evidence="7" id="KW-1185">Reference proteome</keyword>
<dbReference type="Proteomes" id="UP000198804">
    <property type="component" value="Unassembled WGS sequence"/>
</dbReference>
<sequence>MPSIVSQAFAATFGLLVLATTGPKAAAPEQAVRPSDLAGLLQPLAASPPRLDQHGARITAETLHDRLVIVSFVNGECTVVCAVRTLELDKLARALPERLRERVRFVALGTDPARDDAGRLRALADGLVGPTTPLRFLGTDAPANAAVMARLHYPERLLPEPPPTLLLFDRRGELAMTYGSDPLDAPRLLADLTVLETFEDGVGRPPRGAAPTAGRTASGPQP</sequence>
<dbReference type="Pfam" id="PF02630">
    <property type="entry name" value="SCO1-SenC"/>
    <property type="match status" value="1"/>
</dbReference>
<comment type="similarity">
    <text evidence="1">Belongs to the SCO1/2 family.</text>
</comment>
<dbReference type="RefSeq" id="WP_091945134.1">
    <property type="nucleotide sequence ID" value="NZ_FOSV01000006.1"/>
</dbReference>
<name>A0A1I4DXW1_9HYPH</name>
<evidence type="ECO:0000256" key="2">
    <source>
        <dbReference type="PIRSR" id="PIRSR603782-1"/>
    </source>
</evidence>
<keyword evidence="5" id="KW-0732">Signal</keyword>
<protein>
    <submittedName>
        <fullName evidence="6">SCO1/SenC</fullName>
    </submittedName>
</protein>
<dbReference type="Gene3D" id="3.40.30.10">
    <property type="entry name" value="Glutaredoxin"/>
    <property type="match status" value="1"/>
</dbReference>
<gene>
    <name evidence="6" type="ORF">SAMN04488125_106214</name>
</gene>
<keyword evidence="2" id="KW-0186">Copper</keyword>
<dbReference type="InterPro" id="IPR036249">
    <property type="entry name" value="Thioredoxin-like_sf"/>
</dbReference>
<evidence type="ECO:0000256" key="4">
    <source>
        <dbReference type="SAM" id="MobiDB-lite"/>
    </source>
</evidence>
<dbReference type="EMBL" id="FOSV01000006">
    <property type="protein sequence ID" value="SFK96946.1"/>
    <property type="molecule type" value="Genomic_DNA"/>
</dbReference>
<evidence type="ECO:0000313" key="6">
    <source>
        <dbReference type="EMBL" id="SFK96946.1"/>
    </source>
</evidence>
<feature type="chain" id="PRO_5011716414" evidence="5">
    <location>
        <begin position="27"/>
        <end position="222"/>
    </location>
</feature>
<feature type="binding site" evidence="2">
    <location>
        <position position="81"/>
    </location>
    <ligand>
        <name>Cu cation</name>
        <dbReference type="ChEBI" id="CHEBI:23378"/>
    </ligand>
</feature>
<organism evidence="6 7">
    <name type="scientific">Methylorubrum salsuginis</name>
    <dbReference type="NCBI Taxonomy" id="414703"/>
    <lineage>
        <taxon>Bacteria</taxon>
        <taxon>Pseudomonadati</taxon>
        <taxon>Pseudomonadota</taxon>
        <taxon>Alphaproteobacteria</taxon>
        <taxon>Hyphomicrobiales</taxon>
        <taxon>Methylobacteriaceae</taxon>
        <taxon>Methylorubrum</taxon>
    </lineage>
</organism>
<feature type="binding site" evidence="2">
    <location>
        <position position="77"/>
    </location>
    <ligand>
        <name>Cu cation</name>
        <dbReference type="ChEBI" id="CHEBI:23378"/>
    </ligand>
</feature>
<dbReference type="AlphaFoldDB" id="A0A1I4DXW1"/>